<protein>
    <submittedName>
        <fullName evidence="2">Uncharacterized protein</fullName>
    </submittedName>
</protein>
<name>A0ABD2NN66_9CUCU</name>
<proteinExistence type="predicted"/>
<evidence type="ECO:0000256" key="1">
    <source>
        <dbReference type="SAM" id="MobiDB-lite"/>
    </source>
</evidence>
<feature type="non-terminal residue" evidence="2">
    <location>
        <position position="83"/>
    </location>
</feature>
<dbReference type="Proteomes" id="UP001516400">
    <property type="component" value="Unassembled WGS sequence"/>
</dbReference>
<feature type="region of interest" description="Disordered" evidence="1">
    <location>
        <begin position="59"/>
        <end position="83"/>
    </location>
</feature>
<comment type="caution">
    <text evidence="2">The sequence shown here is derived from an EMBL/GenBank/DDBJ whole genome shotgun (WGS) entry which is preliminary data.</text>
</comment>
<gene>
    <name evidence="2" type="ORF">HHI36_017314</name>
</gene>
<dbReference type="EMBL" id="JABFTP020000124">
    <property type="protein sequence ID" value="KAL3279806.1"/>
    <property type="molecule type" value="Genomic_DNA"/>
</dbReference>
<dbReference type="AlphaFoldDB" id="A0ABD2NN66"/>
<organism evidence="2 3">
    <name type="scientific">Cryptolaemus montrouzieri</name>
    <dbReference type="NCBI Taxonomy" id="559131"/>
    <lineage>
        <taxon>Eukaryota</taxon>
        <taxon>Metazoa</taxon>
        <taxon>Ecdysozoa</taxon>
        <taxon>Arthropoda</taxon>
        <taxon>Hexapoda</taxon>
        <taxon>Insecta</taxon>
        <taxon>Pterygota</taxon>
        <taxon>Neoptera</taxon>
        <taxon>Endopterygota</taxon>
        <taxon>Coleoptera</taxon>
        <taxon>Polyphaga</taxon>
        <taxon>Cucujiformia</taxon>
        <taxon>Coccinelloidea</taxon>
        <taxon>Coccinellidae</taxon>
        <taxon>Scymninae</taxon>
        <taxon>Scymnini</taxon>
        <taxon>Cryptolaemus</taxon>
    </lineage>
</organism>
<evidence type="ECO:0000313" key="2">
    <source>
        <dbReference type="EMBL" id="KAL3279806.1"/>
    </source>
</evidence>
<accession>A0ABD2NN66</accession>
<reference evidence="2 3" key="1">
    <citation type="journal article" date="2021" name="BMC Biol.">
        <title>Horizontally acquired antibacterial genes associated with adaptive radiation of ladybird beetles.</title>
        <authorList>
            <person name="Li H.S."/>
            <person name="Tang X.F."/>
            <person name="Huang Y.H."/>
            <person name="Xu Z.Y."/>
            <person name="Chen M.L."/>
            <person name="Du X.Y."/>
            <person name="Qiu B.Y."/>
            <person name="Chen P.T."/>
            <person name="Zhang W."/>
            <person name="Slipinski A."/>
            <person name="Escalona H.E."/>
            <person name="Waterhouse R.M."/>
            <person name="Zwick A."/>
            <person name="Pang H."/>
        </authorList>
    </citation>
    <scope>NUCLEOTIDE SEQUENCE [LARGE SCALE GENOMIC DNA]</scope>
    <source>
        <strain evidence="2">SYSU2018</strain>
    </source>
</reference>
<keyword evidence="3" id="KW-1185">Reference proteome</keyword>
<sequence length="83" mass="9003">MDRGLDRQSAYSFRNIGIGVLSSPEPLDGSIEPSSRILSTYCYINPHCSHKYESEAQRHSSANKLAISSGDDASLSSRNISLG</sequence>
<feature type="compositionally biased region" description="Polar residues" evidence="1">
    <location>
        <begin position="74"/>
        <end position="83"/>
    </location>
</feature>
<evidence type="ECO:0000313" key="3">
    <source>
        <dbReference type="Proteomes" id="UP001516400"/>
    </source>
</evidence>